<feature type="compositionally biased region" description="Low complexity" evidence="1">
    <location>
        <begin position="29"/>
        <end position="98"/>
    </location>
</feature>
<sequence>MGPRDAPVGGTPTCRVKELLFEIREVGASDPETSPSPTTPSRPGDSTVATTRPSASGVPSSVTSSRSSSSNTSLSLTERSSVTTRPRRSNSTTNTLSVPVAVPRTGTTPSSVATCPAMSLKTVASNAGPDSVVVCWRGAGRCGADETRTGGSVSDPPAGSPTGYVSAVADSETATRSASPTASTDRARRRFESPIPSPLSTRADKKVRGGG</sequence>
<evidence type="ECO:0000313" key="3">
    <source>
        <dbReference type="Proteomes" id="UP001596407"/>
    </source>
</evidence>
<proteinExistence type="predicted"/>
<name>A0ABD5WJ68_9EURY</name>
<keyword evidence="3" id="KW-1185">Reference proteome</keyword>
<dbReference type="EMBL" id="JBHSZH010000005">
    <property type="protein sequence ID" value="MFC7080539.1"/>
    <property type="molecule type" value="Genomic_DNA"/>
</dbReference>
<comment type="caution">
    <text evidence="2">The sequence shown here is derived from an EMBL/GenBank/DDBJ whole genome shotgun (WGS) entry which is preliminary data.</text>
</comment>
<gene>
    <name evidence="2" type="ORF">ACFQJ6_10825</name>
</gene>
<feature type="region of interest" description="Disordered" evidence="1">
    <location>
        <begin position="143"/>
        <end position="211"/>
    </location>
</feature>
<dbReference type="Proteomes" id="UP001596407">
    <property type="component" value="Unassembled WGS sequence"/>
</dbReference>
<protein>
    <submittedName>
        <fullName evidence="2">Uncharacterized protein</fullName>
    </submittedName>
</protein>
<evidence type="ECO:0000256" key="1">
    <source>
        <dbReference type="SAM" id="MobiDB-lite"/>
    </source>
</evidence>
<accession>A0ABD5WJ68</accession>
<organism evidence="2 3">
    <name type="scientific">Halorussus caseinilyticus</name>
    <dbReference type="NCBI Taxonomy" id="3034025"/>
    <lineage>
        <taxon>Archaea</taxon>
        <taxon>Methanobacteriati</taxon>
        <taxon>Methanobacteriota</taxon>
        <taxon>Stenosarchaea group</taxon>
        <taxon>Halobacteria</taxon>
        <taxon>Halobacteriales</taxon>
        <taxon>Haladaptataceae</taxon>
        <taxon>Halorussus</taxon>
    </lineage>
</organism>
<dbReference type="AlphaFoldDB" id="A0ABD5WJ68"/>
<feature type="compositionally biased region" description="Basic and acidic residues" evidence="1">
    <location>
        <begin position="202"/>
        <end position="211"/>
    </location>
</feature>
<reference evidence="2 3" key="1">
    <citation type="journal article" date="2019" name="Int. J. Syst. Evol. Microbiol.">
        <title>The Global Catalogue of Microorganisms (GCM) 10K type strain sequencing project: providing services to taxonomists for standard genome sequencing and annotation.</title>
        <authorList>
            <consortium name="The Broad Institute Genomics Platform"/>
            <consortium name="The Broad Institute Genome Sequencing Center for Infectious Disease"/>
            <person name="Wu L."/>
            <person name="Ma J."/>
        </authorList>
    </citation>
    <scope>NUCLEOTIDE SEQUENCE [LARGE SCALE GENOMIC DNA]</scope>
    <source>
        <strain evidence="2 3">DT72</strain>
    </source>
</reference>
<evidence type="ECO:0000313" key="2">
    <source>
        <dbReference type="EMBL" id="MFC7080539.1"/>
    </source>
</evidence>
<feature type="region of interest" description="Disordered" evidence="1">
    <location>
        <begin position="22"/>
        <end position="113"/>
    </location>
</feature>
<feature type="compositionally biased region" description="Low complexity" evidence="1">
    <location>
        <begin position="171"/>
        <end position="184"/>
    </location>
</feature>
<dbReference type="RefSeq" id="WP_382209767.1">
    <property type="nucleotide sequence ID" value="NZ_JBHSZH010000005.1"/>
</dbReference>